<dbReference type="PANTHER" id="PTHR12716:SF8">
    <property type="entry name" value="TRANSCRIPTION INITIATION FACTOR IIE SUBUNIT BETA"/>
    <property type="match status" value="1"/>
</dbReference>
<dbReference type="Proteomes" id="UP000485058">
    <property type="component" value="Unassembled WGS sequence"/>
</dbReference>
<reference evidence="1 2" key="1">
    <citation type="submission" date="2020-02" db="EMBL/GenBank/DDBJ databases">
        <title>Draft genome sequence of Haematococcus lacustris strain NIES-144.</title>
        <authorList>
            <person name="Morimoto D."/>
            <person name="Nakagawa S."/>
            <person name="Yoshida T."/>
            <person name="Sawayama S."/>
        </authorList>
    </citation>
    <scope>NUCLEOTIDE SEQUENCE [LARGE SCALE GENOMIC DNA]</scope>
    <source>
        <strain evidence="1 2">NIES-144</strain>
    </source>
</reference>
<name>A0A6A0A2Y7_HAELA</name>
<proteinExistence type="predicted"/>
<accession>A0A6A0A2Y7</accession>
<dbReference type="EMBL" id="BLLF01003202">
    <property type="protein sequence ID" value="GFH26676.1"/>
    <property type="molecule type" value="Genomic_DNA"/>
</dbReference>
<dbReference type="GO" id="GO:0006367">
    <property type="term" value="P:transcription initiation at RNA polymerase II promoter"/>
    <property type="evidence" value="ECO:0007669"/>
    <property type="project" value="InterPro"/>
</dbReference>
<keyword evidence="2" id="KW-1185">Reference proteome</keyword>
<sequence length="186" mass="20171">MSGLKGNTSGFVAAARPATTANILAASHATGSQPDPSKAPLGKRGRAALADLLRKCYLTAGDDLQALKREGKIFIIGHVEPELETVFECDMMGQQVVSQDVRNLWFEVTQEHIRDRVPSEITDLQAAVLRAGLRSALANQPIKRTAPAAPKQRAKKPRQQRFNLEKATNAHLPQLFSGAQPVNIDS</sequence>
<dbReference type="AlphaFoldDB" id="A0A6A0A2Y7"/>
<gene>
    <name evidence="1" type="ORF">HaLaN_24862</name>
</gene>
<protein>
    <submittedName>
        <fullName evidence="1">Uncharacterized protein</fullName>
    </submittedName>
</protein>
<dbReference type="GO" id="GO:0001097">
    <property type="term" value="F:TFIIH-class transcription factor complex binding"/>
    <property type="evidence" value="ECO:0007669"/>
    <property type="project" value="TreeGrafter"/>
</dbReference>
<evidence type="ECO:0000313" key="1">
    <source>
        <dbReference type="EMBL" id="GFH26676.1"/>
    </source>
</evidence>
<evidence type="ECO:0000313" key="2">
    <source>
        <dbReference type="Proteomes" id="UP000485058"/>
    </source>
</evidence>
<dbReference type="GO" id="GO:0005673">
    <property type="term" value="C:transcription factor TFIIE complex"/>
    <property type="evidence" value="ECO:0007669"/>
    <property type="project" value="InterPro"/>
</dbReference>
<dbReference type="PANTHER" id="PTHR12716">
    <property type="entry name" value="TRANSCRIPTION INITIATION FACTOR IIE, BETA SUBUNIT"/>
    <property type="match status" value="1"/>
</dbReference>
<organism evidence="1 2">
    <name type="scientific">Haematococcus lacustris</name>
    <name type="common">Green alga</name>
    <name type="synonym">Haematococcus pluvialis</name>
    <dbReference type="NCBI Taxonomy" id="44745"/>
    <lineage>
        <taxon>Eukaryota</taxon>
        <taxon>Viridiplantae</taxon>
        <taxon>Chlorophyta</taxon>
        <taxon>core chlorophytes</taxon>
        <taxon>Chlorophyceae</taxon>
        <taxon>CS clade</taxon>
        <taxon>Chlamydomonadales</taxon>
        <taxon>Haematococcaceae</taxon>
        <taxon>Haematococcus</taxon>
    </lineage>
</organism>
<comment type="caution">
    <text evidence="1">The sequence shown here is derived from an EMBL/GenBank/DDBJ whole genome shotgun (WGS) entry which is preliminary data.</text>
</comment>
<dbReference type="InterPro" id="IPR016656">
    <property type="entry name" value="TFIIE-bsu"/>
</dbReference>